<protein>
    <recommendedName>
        <fullName evidence="3">Outer membrane protein assembly factor BamC</fullName>
    </recommendedName>
</protein>
<dbReference type="Pfam" id="PF06804">
    <property type="entry name" value="Lipoprotein_18"/>
    <property type="match status" value="1"/>
</dbReference>
<gene>
    <name evidence="1" type="ORF">C4K68_15515</name>
</gene>
<dbReference type="AlphaFoldDB" id="A0A2S5KNE1"/>
<comment type="caution">
    <text evidence="1">The sequence shown here is derived from an EMBL/GenBank/DDBJ whole genome shotgun (WGS) entry which is preliminary data.</text>
</comment>
<dbReference type="Gene3D" id="3.30.310.170">
    <property type="entry name" value="Outer membrane protein assembly factor BamC"/>
    <property type="match status" value="1"/>
</dbReference>
<dbReference type="EMBL" id="PRLP01000052">
    <property type="protein sequence ID" value="PPC76367.1"/>
    <property type="molecule type" value="Genomic_DNA"/>
</dbReference>
<sequence length="487" mass="55315">MTSSDRRWLMQVLFKEYLVSSTFTKVLIATAIGSLLAGCGSNQQKEKANQQGFFQDKLTKYQQSQVLPPLQVPQHLQATTSNLENIYPVTNVDKTGSKSEQYSRAPRPAFFYAEVGNDEVYMNRADGEKYISVADAPAQVWPRMLQYFEYNGIKLDKKDPADGVMETQWLVRDDNAPGFVDNLLSYIYLTSDQRNADKLRVELRPIDGGRTEIRVKHYAVNIKEYESGKAVADWSKPDSTLSYKNQVMYEILSYLSSAKDEQSAISYLDQQRKQKEDHQALMGQNERGYPVLQIQTGMDSAWESLNSALNRANFDVGTRDRDTGIFYLTYTTTLQMQEHKKGFFEWLHSDKEPITLSSDTIGKILGVSSDGKKKVVKYSSQTNENPDAAISKDDALAQMDGYKIWLGGRVIYVFRKGQDNVGFWDKQSGTYKHTGRYQLRLSRTRQGVLVSVYTDKDTLATPEVAEEMLWKLKNQMIEVADKSASGS</sequence>
<evidence type="ECO:0000313" key="2">
    <source>
        <dbReference type="Proteomes" id="UP000238196"/>
    </source>
</evidence>
<dbReference type="InterPro" id="IPR010653">
    <property type="entry name" value="NlpB/DapX"/>
</dbReference>
<evidence type="ECO:0000313" key="1">
    <source>
        <dbReference type="EMBL" id="PPC76367.1"/>
    </source>
</evidence>
<organism evidence="1 2">
    <name type="scientific">Proteobacteria bacterium 228</name>
    <dbReference type="NCBI Taxonomy" id="2083153"/>
    <lineage>
        <taxon>Bacteria</taxon>
        <taxon>Pseudomonadati</taxon>
        <taxon>Pseudomonadota</taxon>
    </lineage>
</organism>
<proteinExistence type="predicted"/>
<accession>A0A2S5KNE1</accession>
<evidence type="ECO:0008006" key="3">
    <source>
        <dbReference type="Google" id="ProtNLM"/>
    </source>
</evidence>
<reference evidence="1 2" key="1">
    <citation type="submission" date="2018-02" db="EMBL/GenBank/DDBJ databases">
        <title>novel marine gammaproteobacteria from coastal saline agro ecosystem.</title>
        <authorList>
            <person name="Krishnan R."/>
            <person name="Ramesh Kumar N."/>
        </authorList>
    </citation>
    <scope>NUCLEOTIDE SEQUENCE [LARGE SCALE GENOMIC DNA]</scope>
    <source>
        <strain evidence="1 2">228</strain>
    </source>
</reference>
<dbReference type="OrthoDB" id="5291099at2"/>
<dbReference type="InterPro" id="IPR042268">
    <property type="entry name" value="BamC_C"/>
</dbReference>
<dbReference type="Proteomes" id="UP000238196">
    <property type="component" value="Unassembled WGS sequence"/>
</dbReference>
<name>A0A2S5KNE1_9PROT</name>